<dbReference type="SUPFAM" id="SSF49899">
    <property type="entry name" value="Concanavalin A-like lectins/glucanases"/>
    <property type="match status" value="3"/>
</dbReference>
<organism evidence="6 7">
    <name type="scientific">Phaeocystidibacter luteus</name>
    <dbReference type="NCBI Taxonomy" id="911197"/>
    <lineage>
        <taxon>Bacteria</taxon>
        <taxon>Pseudomonadati</taxon>
        <taxon>Bacteroidota</taxon>
        <taxon>Flavobacteriia</taxon>
        <taxon>Flavobacteriales</taxon>
        <taxon>Phaeocystidibacteraceae</taxon>
        <taxon>Phaeocystidibacter</taxon>
    </lineage>
</organism>
<feature type="domain" description="Fibronectin type-III" evidence="5">
    <location>
        <begin position="1018"/>
        <end position="1109"/>
    </location>
</feature>
<dbReference type="SMART" id="SM00137">
    <property type="entry name" value="MAM"/>
    <property type="match status" value="2"/>
</dbReference>
<evidence type="ECO:0000259" key="3">
    <source>
        <dbReference type="PROSITE" id="PS50060"/>
    </source>
</evidence>
<reference evidence="6 7" key="1">
    <citation type="submission" date="2019-09" db="EMBL/GenBank/DDBJ databases">
        <title>Genomes of family Cryomorphaceae.</title>
        <authorList>
            <person name="Bowman J.P."/>
        </authorList>
    </citation>
    <scope>NUCLEOTIDE SEQUENCE [LARGE SCALE GENOMIC DNA]</scope>
    <source>
        <strain evidence="6 7">LMG 25704</strain>
    </source>
</reference>
<evidence type="ECO:0000313" key="6">
    <source>
        <dbReference type="EMBL" id="KAB2805441.1"/>
    </source>
</evidence>
<dbReference type="InterPro" id="IPR051560">
    <property type="entry name" value="MAM_domain-containing"/>
</dbReference>
<dbReference type="InterPro" id="IPR000998">
    <property type="entry name" value="MAM_dom"/>
</dbReference>
<dbReference type="PANTHER" id="PTHR23282:SF101">
    <property type="entry name" value="MAM DOMAIN-CONTAINING PROTEIN"/>
    <property type="match status" value="1"/>
</dbReference>
<evidence type="ECO:0000259" key="4">
    <source>
        <dbReference type="PROSITE" id="PS50093"/>
    </source>
</evidence>
<dbReference type="Pfam" id="PF18962">
    <property type="entry name" value="Por_Secre_tail"/>
    <property type="match status" value="1"/>
</dbReference>
<feature type="domain" description="Fibronectin type-III" evidence="5">
    <location>
        <begin position="244"/>
        <end position="332"/>
    </location>
</feature>
<evidence type="ECO:0000313" key="7">
    <source>
        <dbReference type="Proteomes" id="UP000468650"/>
    </source>
</evidence>
<dbReference type="PROSITE" id="PS50060">
    <property type="entry name" value="MAM_2"/>
    <property type="match status" value="3"/>
</dbReference>
<dbReference type="InterPro" id="IPR013783">
    <property type="entry name" value="Ig-like_fold"/>
</dbReference>
<dbReference type="EMBL" id="WBVO01000014">
    <property type="protein sequence ID" value="KAB2805441.1"/>
    <property type="molecule type" value="Genomic_DNA"/>
</dbReference>
<dbReference type="GO" id="GO:0005975">
    <property type="term" value="P:carbohydrate metabolic process"/>
    <property type="evidence" value="ECO:0007669"/>
    <property type="project" value="UniProtKB-ARBA"/>
</dbReference>
<dbReference type="InterPro" id="IPR035986">
    <property type="entry name" value="PKD_dom_sf"/>
</dbReference>
<evidence type="ECO:0000256" key="1">
    <source>
        <dbReference type="ARBA" id="ARBA00022729"/>
    </source>
</evidence>
<dbReference type="Proteomes" id="UP000468650">
    <property type="component" value="Unassembled WGS sequence"/>
</dbReference>
<dbReference type="Pfam" id="PF00629">
    <property type="entry name" value="MAM"/>
    <property type="match status" value="2"/>
</dbReference>
<feature type="domain" description="MAM" evidence="3">
    <location>
        <begin position="1116"/>
        <end position="1291"/>
    </location>
</feature>
<feature type="signal peptide" evidence="2">
    <location>
        <begin position="1"/>
        <end position="23"/>
    </location>
</feature>
<feature type="chain" id="PRO_5026664042" evidence="2">
    <location>
        <begin position="24"/>
        <end position="2353"/>
    </location>
</feature>
<dbReference type="SUPFAM" id="SSF49299">
    <property type="entry name" value="PKD domain"/>
    <property type="match status" value="1"/>
</dbReference>
<dbReference type="InterPro" id="IPR036116">
    <property type="entry name" value="FN3_sf"/>
</dbReference>
<dbReference type="Gene3D" id="2.60.40.10">
    <property type="entry name" value="Immunoglobulins"/>
    <property type="match status" value="5"/>
</dbReference>
<comment type="caution">
    <text evidence="6">The sequence shown here is derived from an EMBL/GenBank/DDBJ whole genome shotgun (WGS) entry which is preliminary data.</text>
</comment>
<dbReference type="OrthoDB" id="975384at2"/>
<sequence>MRNSLRWCMALLAMIAFSPMAFSQAYVITPSATDAGNPGGVRTSGDFTTTGGTSIWTGAQAAQSWSAAQALPFAFDFYGSPVTHYIVASNGLLSFDTTNAGAAVNTALNTNGSLPDANLPDKTVAYFWEDFTGVTSSSDDVYAIVEGTAPNRQLWILNYSMKVGSLSYGYWALVLEETTNKIYVMDMNYFFGSPHTATVGIQVDGTTSYQTSNSPNEAFNSGGSGNADNEYYEFTYYGAGAVIPPVNVTVTPGSSTATINYDLGTATGGEIEYGSPGFVQGAGTTVTMSTTTAHTLTGLSPATSYEFYVRSSSGGNFSSWVGPYSFITTCVTVNSFPYLENFDGSTWSSTTTYDPCWNITQSSTYRWQVNSGGTGSGSTGPTSDASGVGQYIYTEASSGGTGSFAWAEMPPMDLTSLTQPELTFMYHMYGATIDRLDIEASLDSGTTWMVVDSIVGQQQTSNGSAWEAAIVDLDSVNSAYTLIRFSATRGTSFTGDISLDEVRIRQTPPCPDPTGFASSDLTPTSVNITFIGAGATSIVEWGPQGYGGGTGTTVSAMNDTVPVTGLPPGTCLDFYIQSDCTGAGNGVSTVQGPFTICTPCNAAAMPYQETFDVWPLDCEDPAVGTSPWINDGGWAEAQNWSFNNADFIMDMQDVVISVDARVVFDWSHQYNASYPDDDLAILSRPSDSTTWDTLWYGKGVSFDSQDGAGPTSKGSGVNEIVLLPSHYTGQTAQFQINVHSDWGPNTYINDFTVEAVPACLEPIGFSTLNIQPDSVFFTFTADTTASSYAIEWGPCGYAQGTGMTDTIYNDSAGLGGLMAATCYDLYIQTFCSPSGQSIWAGPFSFFTACDTLPLPWTEDFENAAVPAHPVCWDLETSNSFYVNTVTGTSGSNPGANSGTNYLLHRYSFNNEWWSFTPEFNLQAGQSYQVSFWYQTEGTTAFDEVRLAFGPGQTSADMTYQITSQTGVSSTTYTQFVATFIPPQSGIYHIGLMTRTSGFSGAMNIDDWNLQLDPSPCPNVSSLASQIVSENEVDLVWGGTSAHTSFDVEWGPVGFVVGTGAGNQYYGLTSPTLNLDTLSPNTCYEFYVRADCGSGPGAWVGPVQWCTPCAAINTYPYTEDFDGNTWGLTSTYDPCWEVTAANGYTWLLDNNSTGSGNTGPTGDVSGSGNYIYSEASSGAVGSEALLQSVAFDLTVLTTPELNFYYHMYGATIGTLYVDASMDNGQTWMAIDSIVGQQQTSTNDPWAKRITAIPSSVVGSRTTFRWRASRGTSFTGDISVDEVTVQEQPTCPQPLFLTPMSESTTTLSFYFNPGGAANFNVAYGPAATTPTPGAGTWVNATNDTVTLTGLTPATLYNIWVRDSCGAGDVSLWTGPISMQTLCVPYTTPFIEGFGAWPPTCWDVNAGTQTWTSFNGWAQAQNWSFNGADFLMNTPQVILSDSSELSFKWSHQYNSFYPDAGYVRVRNVNSMVWDTLWSREGTAFESNDGAGATSPGSGVTEFISIPNYGAGDTIIVQFWSASAWGPNWYVDDVSIYDRPACAAPSNFNFVMSTATTADLYWTAGSAGAAGWVVEVGAPGFQPGGGTATIVSNDTTTITGLMGNTDYCAYLTELCPGGADSSTTIGPVCFRTACVPYGIPYSEDFSGSPLDPCWSTSNTANNISANAFWKLTDVAWPNYGAQGQTDHTGNGGYAVGVDASVPNDASMDSVLLFSPYIDITGQTSLELSFHMFSDASQYTNPRNVFTVAGWTGTSWVNMYTWQGDSSVWFEVKIPLSGYGLADTTRFMFHVDKSASGTFYNDILIDDIFVQVPPTCPTLGPVSFTNPTMTGSTATWDTTASPQTYQIEYGPVGFTPGSGTLISVPTNTHTFTGLPNNNVVQEMYIRPICSGNDTGYWSGPTIIEKMAQPCDDFEDYSIGTLGDASYLVLPWAGDGGDAEIVSQGGSQAMHIYDSGPAGFADVVAVFDTMTSGTHNISFDFQLGTGAGGYYNILHNYTGIANVWAIEVYVDANGTATVNQGTNGTGVLGTYTINTTGWNTIEHVIDLDNDTAYIVVNGTTTTVGWQFSLGSVNQADRFNAVNFYSAANAGQTPNYYVDNFCVCSVPGMVMASNTTCTTIEVDWTSSQSTSTLEYGPAGFTPGSGTMVNTAAPYTITGLTANTAYDIYVGDECNGDTLYNMFSETTANGPLPSVNPTATQDSVNLTAGYYSFNSGAANADSVSWSFSDGSVMSGDPVSKMFSSNGYDTVYVTAYNDCGSTTQAFGFLVVGISVEESAFGSSLNIFPNPSTGVITLSFELGNQAEVSVNVVNALGQHIMEIELGDVNSYEGQIDLSHLPKGVYILQVNADAATVTQRVTLH</sequence>
<dbReference type="GO" id="GO:0004553">
    <property type="term" value="F:hydrolase activity, hydrolyzing O-glycosyl compounds"/>
    <property type="evidence" value="ECO:0007669"/>
    <property type="project" value="UniProtKB-ARBA"/>
</dbReference>
<name>A0A6N6RJ10_9FLAO</name>
<evidence type="ECO:0000256" key="2">
    <source>
        <dbReference type="SAM" id="SignalP"/>
    </source>
</evidence>
<gene>
    <name evidence="6" type="ORF">F8C67_13385</name>
</gene>
<dbReference type="PANTHER" id="PTHR23282">
    <property type="entry name" value="APICAL ENDOSOMAL GLYCOPROTEIN PRECURSOR"/>
    <property type="match status" value="1"/>
</dbReference>
<feature type="domain" description="Fibronectin type-III" evidence="5">
    <location>
        <begin position="1289"/>
        <end position="1381"/>
    </location>
</feature>
<dbReference type="Gene3D" id="2.60.120.260">
    <property type="entry name" value="Galactose-binding domain-like"/>
    <property type="match status" value="1"/>
</dbReference>
<dbReference type="RefSeq" id="WP_151668374.1">
    <property type="nucleotide sequence ID" value="NZ_WBVO01000014.1"/>
</dbReference>
<proteinExistence type="predicted"/>
<dbReference type="NCBIfam" id="TIGR04183">
    <property type="entry name" value="Por_Secre_tail"/>
    <property type="match status" value="1"/>
</dbReference>
<dbReference type="GO" id="GO:0016020">
    <property type="term" value="C:membrane"/>
    <property type="evidence" value="ECO:0007669"/>
    <property type="project" value="InterPro"/>
</dbReference>
<protein>
    <submittedName>
        <fullName evidence="6">T9SS type A sorting domain-containing protein</fullName>
    </submittedName>
</protein>
<dbReference type="PROSITE" id="PS50093">
    <property type="entry name" value="PKD"/>
    <property type="match status" value="1"/>
</dbReference>
<evidence type="ECO:0000259" key="5">
    <source>
        <dbReference type="PROSITE" id="PS50853"/>
    </source>
</evidence>
<dbReference type="InterPro" id="IPR026444">
    <property type="entry name" value="Secre_tail"/>
</dbReference>
<dbReference type="InterPro" id="IPR003961">
    <property type="entry name" value="FN3_dom"/>
</dbReference>
<feature type="domain" description="MAM" evidence="3">
    <location>
        <begin position="341"/>
        <end position="512"/>
    </location>
</feature>
<dbReference type="PROSITE" id="PS50853">
    <property type="entry name" value="FN3"/>
    <property type="match status" value="3"/>
</dbReference>
<keyword evidence="1 2" id="KW-0732">Signal</keyword>
<feature type="domain" description="MAM" evidence="3">
    <location>
        <begin position="1637"/>
        <end position="1813"/>
    </location>
</feature>
<dbReference type="Gene3D" id="2.60.120.200">
    <property type="match status" value="3"/>
</dbReference>
<feature type="domain" description="PKD" evidence="4">
    <location>
        <begin position="2183"/>
        <end position="2256"/>
    </location>
</feature>
<accession>A0A6N6RJ10</accession>
<dbReference type="InterPro" id="IPR000601">
    <property type="entry name" value="PKD_dom"/>
</dbReference>
<keyword evidence="7" id="KW-1185">Reference proteome</keyword>
<dbReference type="SUPFAM" id="SSF49265">
    <property type="entry name" value="Fibronectin type III"/>
    <property type="match status" value="3"/>
</dbReference>
<dbReference type="CDD" id="cd00063">
    <property type="entry name" value="FN3"/>
    <property type="match status" value="2"/>
</dbReference>
<dbReference type="SMART" id="SM00060">
    <property type="entry name" value="FN3"/>
    <property type="match status" value="7"/>
</dbReference>
<dbReference type="InterPro" id="IPR013320">
    <property type="entry name" value="ConA-like_dom_sf"/>
</dbReference>